<dbReference type="Pfam" id="PF00378">
    <property type="entry name" value="ECH_1"/>
    <property type="match status" value="1"/>
</dbReference>
<reference evidence="3 4" key="1">
    <citation type="submission" date="2020-10" db="EMBL/GenBank/DDBJ databases">
        <title>Degradation of 1,4-Dioxane by Xanthobacter sp. YN2, via a Novel Group-2 Soluble Di-Iron Monooxygenase.</title>
        <authorList>
            <person name="Ma F."/>
            <person name="Wang Y."/>
            <person name="Yang J."/>
            <person name="Guo H."/>
            <person name="Su D."/>
            <person name="Yu L."/>
        </authorList>
    </citation>
    <scope>NUCLEOTIDE SEQUENCE [LARGE SCALE GENOMIC DNA]</scope>
    <source>
        <strain evidence="3 4">YN2</strain>
    </source>
</reference>
<dbReference type="Gene3D" id="1.10.12.10">
    <property type="entry name" value="Lyase 2-enoyl-coa Hydratase, Chain A, domain 2"/>
    <property type="match status" value="1"/>
</dbReference>
<sequence length="267" mass="27910">MSDYEDVTYEKTGAVARLTVARPGRLNAYRDQTADELKAAFARAEADPDVRCAVLTGEGRAFGAGYDLSSIAPDTLPALDAVLEDHFNPLVRQMRDSRLPIVAMVNGPCAGAAVGIALATDIVVAGRSAYFYQPFAGLALVPDAGNSAFLTHLSGRVRAAGMMLLGEKISAEEALSFGLVWQVHDDAALAQEAEMIATRLATLDPGAVAATKRLIRHASDSVLSAQLDLERDLQGELGRQPPVHAAIAAFFATKGGRSGSASAAASS</sequence>
<dbReference type="RefSeq" id="WP_203194247.1">
    <property type="nucleotide sequence ID" value="NZ_CP063362.1"/>
</dbReference>
<protein>
    <submittedName>
        <fullName evidence="3">Enoyl-CoA hydratase/isomerase family protein</fullName>
    </submittedName>
</protein>
<evidence type="ECO:0000256" key="2">
    <source>
        <dbReference type="RuleBase" id="RU003707"/>
    </source>
</evidence>
<keyword evidence="4" id="KW-1185">Reference proteome</keyword>
<dbReference type="InterPro" id="IPR001753">
    <property type="entry name" value="Enoyl-CoA_hydra/iso"/>
</dbReference>
<organism evidence="3 4">
    <name type="scientific">Xanthobacter dioxanivorans</name>
    <dbReference type="NCBI Taxonomy" id="2528964"/>
    <lineage>
        <taxon>Bacteria</taxon>
        <taxon>Pseudomonadati</taxon>
        <taxon>Pseudomonadota</taxon>
        <taxon>Alphaproteobacteria</taxon>
        <taxon>Hyphomicrobiales</taxon>
        <taxon>Xanthobacteraceae</taxon>
        <taxon>Xanthobacter</taxon>
    </lineage>
</organism>
<name>A0A974PPE5_9HYPH</name>
<comment type="similarity">
    <text evidence="1 2">Belongs to the enoyl-CoA hydratase/isomerase family.</text>
</comment>
<dbReference type="PANTHER" id="PTHR43459">
    <property type="entry name" value="ENOYL-COA HYDRATASE"/>
    <property type="match status" value="1"/>
</dbReference>
<dbReference type="PROSITE" id="PS00166">
    <property type="entry name" value="ENOYL_COA_HYDRATASE"/>
    <property type="match status" value="1"/>
</dbReference>
<dbReference type="KEGG" id="xdi:EZH22_02605"/>
<dbReference type="Proteomes" id="UP000596427">
    <property type="component" value="Chromosome"/>
</dbReference>
<accession>A0A974PPE5</accession>
<evidence type="ECO:0000313" key="3">
    <source>
        <dbReference type="EMBL" id="QRG07333.1"/>
    </source>
</evidence>
<dbReference type="GO" id="GO:0003824">
    <property type="term" value="F:catalytic activity"/>
    <property type="evidence" value="ECO:0007669"/>
    <property type="project" value="InterPro"/>
</dbReference>
<dbReference type="EMBL" id="CP063362">
    <property type="protein sequence ID" value="QRG07333.1"/>
    <property type="molecule type" value="Genomic_DNA"/>
</dbReference>
<proteinExistence type="inferred from homology"/>
<evidence type="ECO:0000313" key="4">
    <source>
        <dbReference type="Proteomes" id="UP000596427"/>
    </source>
</evidence>
<dbReference type="Gene3D" id="3.90.226.10">
    <property type="entry name" value="2-enoyl-CoA Hydratase, Chain A, domain 1"/>
    <property type="match status" value="1"/>
</dbReference>
<dbReference type="PANTHER" id="PTHR43459:SF1">
    <property type="entry name" value="EG:BACN32G11.4 PROTEIN"/>
    <property type="match status" value="1"/>
</dbReference>
<dbReference type="AlphaFoldDB" id="A0A974PPE5"/>
<dbReference type="InterPro" id="IPR018376">
    <property type="entry name" value="Enoyl-CoA_hyd/isom_CS"/>
</dbReference>
<dbReference type="CDD" id="cd06558">
    <property type="entry name" value="crotonase-like"/>
    <property type="match status" value="1"/>
</dbReference>
<dbReference type="InterPro" id="IPR029045">
    <property type="entry name" value="ClpP/crotonase-like_dom_sf"/>
</dbReference>
<gene>
    <name evidence="3" type="ORF">EZH22_02605</name>
</gene>
<dbReference type="InterPro" id="IPR014748">
    <property type="entry name" value="Enoyl-CoA_hydra_C"/>
</dbReference>
<evidence type="ECO:0000256" key="1">
    <source>
        <dbReference type="ARBA" id="ARBA00005254"/>
    </source>
</evidence>
<dbReference type="SUPFAM" id="SSF52096">
    <property type="entry name" value="ClpP/crotonase"/>
    <property type="match status" value="1"/>
</dbReference>